<organism evidence="1 2">
    <name type="scientific">Actinomadura chibensis</name>
    <dbReference type="NCBI Taxonomy" id="392828"/>
    <lineage>
        <taxon>Bacteria</taxon>
        <taxon>Bacillati</taxon>
        <taxon>Actinomycetota</taxon>
        <taxon>Actinomycetes</taxon>
        <taxon>Streptosporangiales</taxon>
        <taxon>Thermomonosporaceae</taxon>
        <taxon>Actinomadura</taxon>
    </lineage>
</organism>
<evidence type="ECO:0000313" key="1">
    <source>
        <dbReference type="EMBL" id="TYB47868.1"/>
    </source>
</evidence>
<dbReference type="RefSeq" id="WP_067892751.1">
    <property type="nucleotide sequence ID" value="NZ_VSFG01000001.1"/>
</dbReference>
<sequence length="138" mass="15198">MTHNPSELPPVEQWPMLAAPDCPTCQRPTDVAWISPATMATGAEVNVWRCHACPADFAIPAVRWPVLDGPDCPHCRTDVTCWAALAPDTLGDLWTCEHGHEFVLTPEGIVITPGNEDLSDWAPVWPRTKRDRHDGDPA</sequence>
<dbReference type="Proteomes" id="UP000323380">
    <property type="component" value="Unassembled WGS sequence"/>
</dbReference>
<dbReference type="AlphaFoldDB" id="A0A5D0NUL4"/>
<evidence type="ECO:0000313" key="2">
    <source>
        <dbReference type="Proteomes" id="UP000323380"/>
    </source>
</evidence>
<accession>A0A5D0NUL4</accession>
<name>A0A5D0NUL4_9ACTN</name>
<dbReference type="EMBL" id="VSFG01000001">
    <property type="protein sequence ID" value="TYB47868.1"/>
    <property type="molecule type" value="Genomic_DNA"/>
</dbReference>
<keyword evidence="2" id="KW-1185">Reference proteome</keyword>
<gene>
    <name evidence="1" type="ORF">FXF69_01025</name>
</gene>
<comment type="caution">
    <text evidence="1">The sequence shown here is derived from an EMBL/GenBank/DDBJ whole genome shotgun (WGS) entry which is preliminary data.</text>
</comment>
<protein>
    <submittedName>
        <fullName evidence="1">Uncharacterized protein</fullName>
    </submittedName>
</protein>
<proteinExistence type="predicted"/>
<dbReference type="STRING" id="1220554.GCA_001552135_03706"/>
<reference evidence="1 2" key="1">
    <citation type="submission" date="2019-08" db="EMBL/GenBank/DDBJ databases">
        <title>Actinomadura sp. nov. CYP1-5 isolated from mountain soil.</title>
        <authorList>
            <person name="Songsumanus A."/>
            <person name="Kuncharoen N."/>
            <person name="Kudo T."/>
            <person name="Yuki M."/>
            <person name="Igarashi Y."/>
            <person name="Tanasupawat S."/>
        </authorList>
    </citation>
    <scope>NUCLEOTIDE SEQUENCE [LARGE SCALE GENOMIC DNA]</scope>
    <source>
        <strain evidence="1 2">JCM 14158</strain>
    </source>
</reference>